<proteinExistence type="predicted"/>
<evidence type="ECO:0000313" key="4">
    <source>
        <dbReference type="Proteomes" id="UP000188603"/>
    </source>
</evidence>
<evidence type="ECO:0000259" key="2">
    <source>
        <dbReference type="Pfam" id="PF06713"/>
    </source>
</evidence>
<gene>
    <name evidence="3" type="ORF">B0W44_13095</name>
</gene>
<keyword evidence="1" id="KW-0472">Membrane</keyword>
<feature type="domain" description="Uncharacterized protein YyaB-like PH" evidence="2">
    <location>
        <begin position="63"/>
        <end position="135"/>
    </location>
</feature>
<feature type="transmembrane region" description="Helical" evidence="1">
    <location>
        <begin position="38"/>
        <end position="61"/>
    </location>
</feature>
<dbReference type="KEGG" id="ntr:B0W44_13095"/>
<dbReference type="GO" id="GO:0030153">
    <property type="term" value="P:bacteriocin immunity"/>
    <property type="evidence" value="ECO:0007669"/>
    <property type="project" value="InterPro"/>
</dbReference>
<dbReference type="Proteomes" id="UP000188603">
    <property type="component" value="Chromosome"/>
</dbReference>
<dbReference type="Pfam" id="PF06713">
    <property type="entry name" value="bPH_4"/>
    <property type="match status" value="1"/>
</dbReference>
<sequence>MKFHANKDMTYRILVWALGLLFFGLSAGLFVPVYNEAGLGASLFISLLFGISGFFIFWLWYRTFYIVTDRDLIIHFGPFKRVIQLTSIKRIEKTYAQLASIALSKERYFLHYNAHDYTIIAPENIEQFVQVINERRSRPVELIQ</sequence>
<organism evidence="3 4">
    <name type="scientific">Novibacillus thermophilus</name>
    <dbReference type="NCBI Taxonomy" id="1471761"/>
    <lineage>
        <taxon>Bacteria</taxon>
        <taxon>Bacillati</taxon>
        <taxon>Bacillota</taxon>
        <taxon>Bacilli</taxon>
        <taxon>Bacillales</taxon>
        <taxon>Thermoactinomycetaceae</taxon>
        <taxon>Novibacillus</taxon>
    </lineage>
</organism>
<reference evidence="3 4" key="1">
    <citation type="journal article" date="2015" name="Int. J. Syst. Evol. Microbiol.">
        <title>Novibacillus thermophilus gen. nov., sp. nov., a Gram-staining-negative and moderately thermophilic member of the family Thermoactinomycetaceae.</title>
        <authorList>
            <person name="Yang G."/>
            <person name="Chen J."/>
            <person name="Zhou S."/>
        </authorList>
    </citation>
    <scope>NUCLEOTIDE SEQUENCE [LARGE SCALE GENOMIC DNA]</scope>
    <source>
        <strain evidence="3 4">SG-1</strain>
    </source>
</reference>
<dbReference type="STRING" id="1471761.B0W44_13095"/>
<protein>
    <recommendedName>
        <fullName evidence="2">Uncharacterized protein YyaB-like PH domain-containing protein</fullName>
    </recommendedName>
</protein>
<evidence type="ECO:0000256" key="1">
    <source>
        <dbReference type="SAM" id="Phobius"/>
    </source>
</evidence>
<dbReference type="OrthoDB" id="6658731at2"/>
<keyword evidence="1" id="KW-0812">Transmembrane</keyword>
<dbReference type="RefSeq" id="WP_077720418.1">
    <property type="nucleotide sequence ID" value="NZ_CP019699.1"/>
</dbReference>
<dbReference type="EMBL" id="CP019699">
    <property type="protein sequence ID" value="AQS56559.1"/>
    <property type="molecule type" value="Genomic_DNA"/>
</dbReference>
<dbReference type="InterPro" id="IPR009589">
    <property type="entry name" value="PH_YyaB-like"/>
</dbReference>
<keyword evidence="1" id="KW-1133">Transmembrane helix</keyword>
<accession>A0A1U9K912</accession>
<evidence type="ECO:0000313" key="3">
    <source>
        <dbReference type="EMBL" id="AQS56559.1"/>
    </source>
</evidence>
<dbReference type="AlphaFoldDB" id="A0A1U9K912"/>
<keyword evidence="4" id="KW-1185">Reference proteome</keyword>
<name>A0A1U9K912_9BACL</name>